<comment type="caution">
    <text evidence="3">The sequence shown here is derived from an EMBL/GenBank/DDBJ whole genome shotgun (WGS) entry which is preliminary data.</text>
</comment>
<evidence type="ECO:0000256" key="1">
    <source>
        <dbReference type="SAM" id="MobiDB-lite"/>
    </source>
</evidence>
<feature type="region of interest" description="Disordered" evidence="1">
    <location>
        <begin position="1"/>
        <end position="23"/>
    </location>
</feature>
<accession>A0A849HM08</accession>
<dbReference type="GO" id="GO:0032196">
    <property type="term" value="P:transposition"/>
    <property type="evidence" value="ECO:0007669"/>
    <property type="project" value="TreeGrafter"/>
</dbReference>
<dbReference type="InterPro" id="IPR025246">
    <property type="entry name" value="IS30-like_HTH"/>
</dbReference>
<evidence type="ECO:0000313" key="3">
    <source>
        <dbReference type="EMBL" id="NNM47703.1"/>
    </source>
</evidence>
<feature type="compositionally biased region" description="Basic and acidic residues" evidence="1">
    <location>
        <begin position="1"/>
        <end position="10"/>
    </location>
</feature>
<organism evidence="3 4">
    <name type="scientific">Knoellia koreensis</name>
    <dbReference type="NCBI Taxonomy" id="2730921"/>
    <lineage>
        <taxon>Bacteria</taxon>
        <taxon>Bacillati</taxon>
        <taxon>Actinomycetota</taxon>
        <taxon>Actinomycetes</taxon>
        <taxon>Micrococcales</taxon>
        <taxon>Intrasporangiaceae</taxon>
        <taxon>Knoellia</taxon>
    </lineage>
</organism>
<dbReference type="PANTHER" id="PTHR10948:SF23">
    <property type="entry name" value="TRANSPOSASE INSI FOR INSERTION SEQUENCE ELEMENT IS30A-RELATED"/>
    <property type="match status" value="1"/>
</dbReference>
<protein>
    <submittedName>
        <fullName evidence="3">Helix-turn-helix domain-containing protein</fullName>
    </submittedName>
</protein>
<sequence>MKGVMEEQSSRRRVPGPAPMSRQREEYARLVARGVSNAEACRIVGVNRRTGTRWRYGHTVPDRDGSVRQYPAMVTVTLEGPARSARYLSEQERGVIADRRRAGESMRSIARELGRDVSTVSRELGRNGDEQGRYRPSAAHRLASARLARPRYRQIAVDRSLAHPPRDSGRFTHRYGTASPPMSAHLWAHQPRCEQAWHPVERQRAPSGPPCTPARSCPRLPCPNGSKVSGGAVLGSCRKVQTHSRLSRLDAVERLSDPVQPIERCESVVVEVHSAQSRFRRDCDLLGQVPGVSAVRRHRP</sequence>
<dbReference type="PANTHER" id="PTHR10948">
    <property type="entry name" value="TRANSPOSASE"/>
    <property type="match status" value="1"/>
</dbReference>
<reference evidence="3 4" key="1">
    <citation type="submission" date="2020-04" db="EMBL/GenBank/DDBJ databases">
        <title>Knoellia sp. isolate from air conditioner.</title>
        <authorList>
            <person name="Chea S."/>
            <person name="Kim D.-U."/>
        </authorList>
    </citation>
    <scope>NUCLEOTIDE SEQUENCE [LARGE SCALE GENOMIC DNA]</scope>
    <source>
        <strain evidence="3 4">DB2414S</strain>
    </source>
</reference>
<dbReference type="GO" id="GO:0004803">
    <property type="term" value="F:transposase activity"/>
    <property type="evidence" value="ECO:0007669"/>
    <property type="project" value="TreeGrafter"/>
</dbReference>
<dbReference type="EMBL" id="JABEPQ010000004">
    <property type="protein sequence ID" value="NNM47703.1"/>
    <property type="molecule type" value="Genomic_DNA"/>
</dbReference>
<dbReference type="Pfam" id="PF13936">
    <property type="entry name" value="HTH_38"/>
    <property type="match status" value="1"/>
</dbReference>
<proteinExistence type="predicted"/>
<dbReference type="Proteomes" id="UP000588586">
    <property type="component" value="Unassembled WGS sequence"/>
</dbReference>
<keyword evidence="4" id="KW-1185">Reference proteome</keyword>
<name>A0A849HM08_9MICO</name>
<evidence type="ECO:0000259" key="2">
    <source>
        <dbReference type="Pfam" id="PF13936"/>
    </source>
</evidence>
<dbReference type="AlphaFoldDB" id="A0A849HM08"/>
<dbReference type="InterPro" id="IPR051917">
    <property type="entry name" value="Transposase-Integrase"/>
</dbReference>
<dbReference type="GO" id="GO:0005829">
    <property type="term" value="C:cytosol"/>
    <property type="evidence" value="ECO:0007669"/>
    <property type="project" value="TreeGrafter"/>
</dbReference>
<feature type="domain" description="Transposase IS30-like HTH" evidence="2">
    <location>
        <begin position="85"/>
        <end position="127"/>
    </location>
</feature>
<evidence type="ECO:0000313" key="4">
    <source>
        <dbReference type="Proteomes" id="UP000588586"/>
    </source>
</evidence>
<gene>
    <name evidence="3" type="ORF">HJG52_17055</name>
</gene>